<accession>A0ABM5CZF0</accession>
<organism evidence="1 2">
    <name type="scientific">Vicugna pacos</name>
    <name type="common">Alpaca</name>
    <name type="synonym">Lama pacos</name>
    <dbReference type="NCBI Taxonomy" id="30538"/>
    <lineage>
        <taxon>Eukaryota</taxon>
        <taxon>Metazoa</taxon>
        <taxon>Chordata</taxon>
        <taxon>Craniata</taxon>
        <taxon>Vertebrata</taxon>
        <taxon>Euteleostomi</taxon>
        <taxon>Mammalia</taxon>
        <taxon>Eutheria</taxon>
        <taxon>Laurasiatheria</taxon>
        <taxon>Artiodactyla</taxon>
        <taxon>Tylopoda</taxon>
        <taxon>Camelidae</taxon>
        <taxon>Vicugna</taxon>
    </lineage>
</organism>
<evidence type="ECO:0000313" key="2">
    <source>
        <dbReference type="RefSeq" id="XP_072814024.1"/>
    </source>
</evidence>
<dbReference type="Proteomes" id="UP001652581">
    <property type="component" value="Unplaced"/>
</dbReference>
<dbReference type="GeneID" id="140694913"/>
<proteinExistence type="predicted"/>
<keyword evidence="1" id="KW-1185">Reference proteome</keyword>
<gene>
    <name evidence="2" type="primary">LOC140694913</name>
</gene>
<protein>
    <submittedName>
        <fullName evidence="2">Trafficking protein particle complex subunit 9-like</fullName>
    </submittedName>
</protein>
<sequence length="195" mass="22265">MTLSSLSLCCMGRWPSRHAPTWLSIYEACRLVEKRIEDFTGSLFIILKSKWLNRAPNKSGDKIPLLCTLFEKEDFMGLDTESRACNMSIPDYVQCAEVYETLTVVVQPVGIISEENFFCIYKRTSSPSSRTATCPSIYEDCRVVEKRIEDFTESFFILPKSKWLDAAPNKSGDKIALRCIPFEKEDIMGLDTDSR</sequence>
<reference evidence="2" key="1">
    <citation type="submission" date="2025-08" db="UniProtKB">
        <authorList>
            <consortium name="RefSeq"/>
        </authorList>
    </citation>
    <scope>IDENTIFICATION</scope>
</reference>
<dbReference type="RefSeq" id="XP_072814024.1">
    <property type="nucleotide sequence ID" value="XM_072957923.1"/>
</dbReference>
<name>A0ABM5CZF0_VICPA</name>
<evidence type="ECO:0000313" key="1">
    <source>
        <dbReference type="Proteomes" id="UP001652581"/>
    </source>
</evidence>